<feature type="compositionally biased region" description="Basic residues" evidence="1">
    <location>
        <begin position="296"/>
        <end position="305"/>
    </location>
</feature>
<evidence type="ECO:0000313" key="2">
    <source>
        <dbReference type="EMBL" id="JAG03218.1"/>
    </source>
</evidence>
<feature type="compositionally biased region" description="Basic and acidic residues" evidence="1">
    <location>
        <begin position="493"/>
        <end position="503"/>
    </location>
</feature>
<feature type="compositionally biased region" description="Polar residues" evidence="1">
    <location>
        <begin position="273"/>
        <end position="294"/>
    </location>
</feature>
<protein>
    <submittedName>
        <fullName evidence="2">Uncharacterized protein</fullName>
    </submittedName>
</protein>
<feature type="region of interest" description="Disordered" evidence="1">
    <location>
        <begin position="269"/>
        <end position="317"/>
    </location>
</feature>
<proteinExistence type="predicted"/>
<dbReference type="EMBL" id="GBHO01040386">
    <property type="protein sequence ID" value="JAG03218.1"/>
    <property type="molecule type" value="Transcribed_RNA"/>
</dbReference>
<feature type="region of interest" description="Disordered" evidence="1">
    <location>
        <begin position="859"/>
        <end position="913"/>
    </location>
</feature>
<evidence type="ECO:0000256" key="1">
    <source>
        <dbReference type="SAM" id="MobiDB-lite"/>
    </source>
</evidence>
<reference evidence="2" key="2">
    <citation type="submission" date="2014-07" db="EMBL/GenBank/DDBJ databases">
        <authorList>
            <person name="Hull J."/>
        </authorList>
    </citation>
    <scope>NUCLEOTIDE SEQUENCE</scope>
</reference>
<feature type="compositionally biased region" description="Basic and acidic residues" evidence="1">
    <location>
        <begin position="864"/>
        <end position="875"/>
    </location>
</feature>
<gene>
    <name evidence="2" type="ORF">CM83_34508</name>
</gene>
<sequence>MNSPNSFAKLDAQKAYKKYVSSMERSVHFWSEARGESRKITAARLKCAPHSDAAEALALTIWERMRPEQFRLVTEIDRLLTAHDEIRVAELRETLGQILEAVNVEIKDLRGIHTVPIESLTLLLYHIIKIYNQRDVDSETSSDSFVPVSARIEKMVAKAKELGLGNIEVPKNMYVSERAKLAMVEKQIIGKMKLKSLRSGSKIHDVRSNIKFRIDGARRRDETKKRLRKVVALKERLKLEQSVKSSKSKGSCKIKNSKRAMRKYSSLLKSDGDQTNSYHSLSSGIHQETSTETVNVRKKERSKCHSNKDDGGENASIDTSSWVISSTHKYYFGCSPPVIPKTSATHEVYPKPVEDSKMSGLENAGEKDMRFFHDLRGEEEAHWVAPKASFGSKCSLNKVHGAVKDGDVVLEEMSTASSESIKSLTMETTNEEVNCEESHGDASTIFAWTEPEKSRSFCLNSAENVVDVGAESNLMHASSDAAGDGCDLARTKEESSIHTLHDEREEEQEVEPPAAFSMTDVAGEIDSNCSFVSDTSPAGILKKNLFSCNQFSEKTSNREEESEVNDSSRAECGSTASTNCGAQDSLALNTEEPSCGEPDEPDNQSLVDNSEALQLPVDQTLPKSESSEGRSDSSDPATPPASNFNSLQDNSNFTVKESITVSITPIKTEKITPAQKYVHPTSSTSGQKLSKSIMDELTVEILKRNSRENPETKKESGNPKVDEGKDLEKAEKSPVGDFSKGDNIILENAVPTPQSSYARVDVRNEDTGNEEKIVWSSSPSQDFPKLDEELDTFRTNEPECSYKTLAHQEPNNQPGVASCSSREVELSTDKSVDQFSSAHDFGGTQLLYIRPTCLKTKAKSSKGSSERVRVTDEARACSSTHSEEYEPVTDSPTDEASELRSDSRNRDGKRNDTVTLAVIRHRLGPWHPRIHDSLGNR</sequence>
<feature type="compositionally biased region" description="Basic and acidic residues" evidence="1">
    <location>
        <begin position="760"/>
        <end position="773"/>
    </location>
</feature>
<feature type="compositionally biased region" description="Polar residues" evidence="1">
    <location>
        <begin position="643"/>
        <end position="665"/>
    </location>
</feature>
<dbReference type="AlphaFoldDB" id="A0A0A9W9N0"/>
<feature type="compositionally biased region" description="Basic and acidic residues" evidence="1">
    <location>
        <begin position="701"/>
        <end position="734"/>
    </location>
</feature>
<feature type="compositionally biased region" description="Polar residues" evidence="1">
    <location>
        <begin position="603"/>
        <end position="612"/>
    </location>
</feature>
<feature type="region of interest" description="Disordered" evidence="1">
    <location>
        <begin position="493"/>
        <end position="513"/>
    </location>
</feature>
<feature type="compositionally biased region" description="Polar residues" evidence="1">
    <location>
        <begin position="574"/>
        <end position="592"/>
    </location>
</feature>
<feature type="compositionally biased region" description="Polar residues" evidence="1">
    <location>
        <begin position="680"/>
        <end position="690"/>
    </location>
</feature>
<accession>A0A0A9W9N0</accession>
<reference evidence="2" key="1">
    <citation type="journal article" date="2014" name="PLoS ONE">
        <title>Transcriptome-Based Identification of ABC Transporters in the Western Tarnished Plant Bug Lygus hesperus.</title>
        <authorList>
            <person name="Hull J.J."/>
            <person name="Chaney K."/>
            <person name="Geib S.M."/>
            <person name="Fabrick J.A."/>
            <person name="Brent C.S."/>
            <person name="Walsh D."/>
            <person name="Lavine L.C."/>
        </authorList>
    </citation>
    <scope>NUCLEOTIDE SEQUENCE</scope>
</reference>
<feature type="compositionally biased region" description="Basic and acidic residues" evidence="1">
    <location>
        <begin position="897"/>
        <end position="912"/>
    </location>
</feature>
<name>A0A0A9W9N0_LYGHE</name>
<feature type="region of interest" description="Disordered" evidence="1">
    <location>
        <begin position="552"/>
        <end position="785"/>
    </location>
</feature>
<organism evidence="2">
    <name type="scientific">Lygus hesperus</name>
    <name type="common">Western plant bug</name>
    <dbReference type="NCBI Taxonomy" id="30085"/>
    <lineage>
        <taxon>Eukaryota</taxon>
        <taxon>Metazoa</taxon>
        <taxon>Ecdysozoa</taxon>
        <taxon>Arthropoda</taxon>
        <taxon>Hexapoda</taxon>
        <taxon>Insecta</taxon>
        <taxon>Pterygota</taxon>
        <taxon>Neoptera</taxon>
        <taxon>Paraneoptera</taxon>
        <taxon>Hemiptera</taxon>
        <taxon>Heteroptera</taxon>
        <taxon>Panheteroptera</taxon>
        <taxon>Cimicomorpha</taxon>
        <taxon>Miridae</taxon>
        <taxon>Mirini</taxon>
        <taxon>Lygus</taxon>
    </lineage>
</organism>